<protein>
    <recommendedName>
        <fullName evidence="2">Srp40 C-terminal domain-containing protein</fullName>
    </recommendedName>
</protein>
<dbReference type="PROSITE" id="PS50896">
    <property type="entry name" value="LISH"/>
    <property type="match status" value="1"/>
</dbReference>
<feature type="compositionally biased region" description="Basic and acidic residues" evidence="1">
    <location>
        <begin position="128"/>
        <end position="139"/>
    </location>
</feature>
<comment type="caution">
    <text evidence="3">The sequence shown here is derived from an EMBL/GenBank/DDBJ whole genome shotgun (WGS) entry which is preliminary data.</text>
</comment>
<dbReference type="InterPro" id="IPR006594">
    <property type="entry name" value="LisH"/>
</dbReference>
<dbReference type="SMART" id="SM00667">
    <property type="entry name" value="LisH"/>
    <property type="match status" value="1"/>
</dbReference>
<dbReference type="EMBL" id="JAGKQM010000017">
    <property type="protein sequence ID" value="KAH0867807.1"/>
    <property type="molecule type" value="Genomic_DNA"/>
</dbReference>
<keyword evidence="4" id="KW-1185">Reference proteome</keyword>
<feature type="region of interest" description="Disordered" evidence="1">
    <location>
        <begin position="153"/>
        <end position="217"/>
    </location>
</feature>
<sequence length="363" mass="41587">MAKESKALSLKLEQKTLLFRLIAQYLEQRGFSKCFKKLLFEAEIENIALPDLEEVYGVFLNKSHLEAVEGKYESGDDVEKKAGIVDENASDDHETDKEEENMKEVAEVSVMEGIEKVKKEKKKKKKEPKVEVTKEERVKETDAGIEDGIKEKKKKVTESGVKVKNKKKKNKSKSMEAETLGNEEKVSKMRKTSEPEETKEQTEDNEESKHKKKEEVAEDDMNVQEILVKQTADVQENAKETFMCSLTIGLNTTLIGLWFYIISISLDGADSGYGAKPQEVVGKVKRKVKAPQLWTLLYVLTDNEGVWIVDSVLRVEDTCLDFMGFRHEKTKKKRRSYRGGEIYLQSHSVKFEYSFHVVLLITQ</sequence>
<evidence type="ECO:0000259" key="2">
    <source>
        <dbReference type="Pfam" id="PF05022"/>
    </source>
</evidence>
<feature type="compositionally biased region" description="Basic and acidic residues" evidence="1">
    <location>
        <begin position="182"/>
        <end position="215"/>
    </location>
</feature>
<evidence type="ECO:0000256" key="1">
    <source>
        <dbReference type="SAM" id="MobiDB-lite"/>
    </source>
</evidence>
<gene>
    <name evidence="3" type="ORF">HID58_074829</name>
</gene>
<feature type="compositionally biased region" description="Basic residues" evidence="1">
    <location>
        <begin position="163"/>
        <end position="172"/>
    </location>
</feature>
<name>A0ABQ7YJK5_BRANA</name>
<dbReference type="Proteomes" id="UP000824890">
    <property type="component" value="Unassembled WGS sequence"/>
</dbReference>
<feature type="region of interest" description="Disordered" evidence="1">
    <location>
        <begin position="118"/>
        <end position="139"/>
    </location>
</feature>
<reference evidence="3 4" key="1">
    <citation type="submission" date="2021-05" db="EMBL/GenBank/DDBJ databases">
        <title>Genome Assembly of Synthetic Allotetraploid Brassica napus Reveals Homoeologous Exchanges between Subgenomes.</title>
        <authorList>
            <person name="Davis J.T."/>
        </authorList>
    </citation>
    <scope>NUCLEOTIDE SEQUENCE [LARGE SCALE GENOMIC DNA]</scope>
    <source>
        <strain evidence="4">cv. Da-Ae</strain>
        <tissue evidence="3">Seedling</tissue>
    </source>
</reference>
<dbReference type="InterPro" id="IPR007718">
    <property type="entry name" value="Srp40_C"/>
</dbReference>
<feature type="region of interest" description="Disordered" evidence="1">
    <location>
        <begin position="84"/>
        <end position="105"/>
    </location>
</feature>
<feature type="domain" description="Srp40 C-terminal" evidence="2">
    <location>
        <begin position="324"/>
        <end position="351"/>
    </location>
</feature>
<evidence type="ECO:0000313" key="3">
    <source>
        <dbReference type="EMBL" id="KAH0867807.1"/>
    </source>
</evidence>
<dbReference type="PANTHER" id="PTHR23216">
    <property type="entry name" value="NUCLEOLAR AND COILED-BODY PHOSPHOPROTEIN 1"/>
    <property type="match status" value="1"/>
</dbReference>
<dbReference type="PANTHER" id="PTHR23216:SF1">
    <property type="entry name" value="NUCLEOLAR AND COILED-BODY PHOSPHOPROTEIN 1"/>
    <property type="match status" value="1"/>
</dbReference>
<organism evidence="3 4">
    <name type="scientific">Brassica napus</name>
    <name type="common">Rape</name>
    <dbReference type="NCBI Taxonomy" id="3708"/>
    <lineage>
        <taxon>Eukaryota</taxon>
        <taxon>Viridiplantae</taxon>
        <taxon>Streptophyta</taxon>
        <taxon>Embryophyta</taxon>
        <taxon>Tracheophyta</taxon>
        <taxon>Spermatophyta</taxon>
        <taxon>Magnoliopsida</taxon>
        <taxon>eudicotyledons</taxon>
        <taxon>Gunneridae</taxon>
        <taxon>Pentapetalae</taxon>
        <taxon>rosids</taxon>
        <taxon>malvids</taxon>
        <taxon>Brassicales</taxon>
        <taxon>Brassicaceae</taxon>
        <taxon>Brassiceae</taxon>
        <taxon>Brassica</taxon>
    </lineage>
</organism>
<dbReference type="InterPro" id="IPR039191">
    <property type="entry name" value="Nopp140-like"/>
</dbReference>
<proteinExistence type="predicted"/>
<evidence type="ECO:0000313" key="4">
    <source>
        <dbReference type="Proteomes" id="UP000824890"/>
    </source>
</evidence>
<dbReference type="Pfam" id="PF05022">
    <property type="entry name" value="SRP40_C"/>
    <property type="match status" value="1"/>
</dbReference>
<accession>A0ABQ7YJK5</accession>